<dbReference type="GO" id="GO:0005829">
    <property type="term" value="C:cytosol"/>
    <property type="evidence" value="ECO:0007669"/>
    <property type="project" value="TreeGrafter"/>
</dbReference>
<comment type="caution">
    <text evidence="11">Lacks conserved residue(s) required for the propagation of feature annotation.</text>
</comment>
<dbReference type="AlphaFoldDB" id="A0AA43TM26"/>
<evidence type="ECO:0000313" key="13">
    <source>
        <dbReference type="EMBL" id="MDI1231593.1"/>
    </source>
</evidence>
<feature type="binding site" evidence="11">
    <location>
        <position position="162"/>
    </location>
    <ligand>
        <name>ATP</name>
        <dbReference type="ChEBI" id="CHEBI:30616"/>
    </ligand>
</feature>
<keyword evidence="7 11" id="KW-0418">Kinase</keyword>
<evidence type="ECO:0000256" key="8">
    <source>
        <dbReference type="ARBA" id="ARBA00022840"/>
    </source>
</evidence>
<evidence type="ECO:0000256" key="1">
    <source>
        <dbReference type="ARBA" id="ARBA00004496"/>
    </source>
</evidence>
<dbReference type="Gene3D" id="3.40.1160.10">
    <property type="entry name" value="Acetylglutamate kinase-like"/>
    <property type="match status" value="1"/>
</dbReference>
<accession>A0AA43TM26</accession>
<feature type="binding site" evidence="11">
    <location>
        <position position="54"/>
    </location>
    <ligand>
        <name>UMP</name>
        <dbReference type="ChEBI" id="CHEBI:57865"/>
    </ligand>
</feature>
<comment type="subunit">
    <text evidence="11">Homohexamer.</text>
</comment>
<dbReference type="SUPFAM" id="SSF53633">
    <property type="entry name" value="Carbamate kinase-like"/>
    <property type="match status" value="1"/>
</dbReference>
<reference evidence="13" key="1">
    <citation type="submission" date="2023-01" db="EMBL/GenBank/DDBJ databases">
        <title>Biogeochemical cycle of methane in antarctic sediments.</title>
        <authorList>
            <person name="Roldan D.M."/>
            <person name="Menes R.J."/>
        </authorList>
    </citation>
    <scope>NUCLEOTIDE SEQUENCE [LARGE SCALE GENOMIC DNA]</scope>
    <source>
        <strain evidence="13">K-2018 MAG008</strain>
    </source>
</reference>
<dbReference type="GO" id="GO:0033862">
    <property type="term" value="F:UMP kinase activity"/>
    <property type="evidence" value="ECO:0007669"/>
    <property type="project" value="UniProtKB-EC"/>
</dbReference>
<keyword evidence="14" id="KW-1185">Reference proteome</keyword>
<comment type="subcellular location">
    <subcellularLocation>
        <location evidence="1 11">Cytoplasm</location>
    </subcellularLocation>
</comment>
<comment type="pathway">
    <text evidence="2 11">Pyrimidine metabolism; CTP biosynthesis via de novo pathway; UDP from UMP (UMPK route): step 1/1.</text>
</comment>
<dbReference type="PANTHER" id="PTHR42833:SF4">
    <property type="entry name" value="URIDYLATE KINASE PUMPKIN, CHLOROPLASTIC"/>
    <property type="match status" value="1"/>
</dbReference>
<feature type="domain" description="Aspartate/glutamate/uridylate kinase" evidence="12">
    <location>
        <begin position="8"/>
        <end position="216"/>
    </location>
</feature>
<dbReference type="CDD" id="cd04254">
    <property type="entry name" value="AAK_UMPK-PyrH-Ec"/>
    <property type="match status" value="1"/>
</dbReference>
<evidence type="ECO:0000259" key="12">
    <source>
        <dbReference type="Pfam" id="PF00696"/>
    </source>
</evidence>
<evidence type="ECO:0000256" key="9">
    <source>
        <dbReference type="ARBA" id="ARBA00022975"/>
    </source>
</evidence>
<comment type="catalytic activity">
    <reaction evidence="10 11">
        <text>UMP + ATP = UDP + ADP</text>
        <dbReference type="Rhea" id="RHEA:24400"/>
        <dbReference type="ChEBI" id="CHEBI:30616"/>
        <dbReference type="ChEBI" id="CHEBI:57865"/>
        <dbReference type="ChEBI" id="CHEBI:58223"/>
        <dbReference type="ChEBI" id="CHEBI:456216"/>
        <dbReference type="EC" id="2.7.4.22"/>
    </reaction>
</comment>
<comment type="function">
    <text evidence="11">Catalyzes the reversible phosphorylation of UMP to UDP.</text>
</comment>
<dbReference type="GO" id="GO:0006225">
    <property type="term" value="P:UDP biosynthetic process"/>
    <property type="evidence" value="ECO:0007669"/>
    <property type="project" value="TreeGrafter"/>
</dbReference>
<comment type="similarity">
    <text evidence="3 11">Belongs to the UMP kinase family.</text>
</comment>
<dbReference type="Pfam" id="PF00696">
    <property type="entry name" value="AA_kinase"/>
    <property type="match status" value="1"/>
</dbReference>
<feature type="binding site" evidence="11">
    <location>
        <position position="59"/>
    </location>
    <ligand>
        <name>ATP</name>
        <dbReference type="ChEBI" id="CHEBI:30616"/>
    </ligand>
</feature>
<comment type="activity regulation">
    <text evidence="11">Inhibited by UTP.</text>
</comment>
<evidence type="ECO:0000256" key="6">
    <source>
        <dbReference type="ARBA" id="ARBA00022741"/>
    </source>
</evidence>
<comment type="caution">
    <text evidence="13">The sequence shown here is derived from an EMBL/GenBank/DDBJ whole genome shotgun (WGS) entry which is preliminary data.</text>
</comment>
<feature type="binding site" evidence="11">
    <location>
        <position position="55"/>
    </location>
    <ligand>
        <name>ATP</name>
        <dbReference type="ChEBI" id="CHEBI:30616"/>
    </ligand>
</feature>
<dbReference type="EC" id="2.7.4.22" evidence="11"/>
<proteinExistence type="inferred from homology"/>
<feature type="binding site" evidence="11">
    <location>
        <begin position="135"/>
        <end position="142"/>
    </location>
    <ligand>
        <name>UMP</name>
        <dbReference type="ChEBI" id="CHEBI:57865"/>
    </ligand>
</feature>
<dbReference type="InterPro" id="IPR011817">
    <property type="entry name" value="Uridylate_kinase"/>
</dbReference>
<dbReference type="Proteomes" id="UP001160519">
    <property type="component" value="Unassembled WGS sequence"/>
</dbReference>
<feature type="binding site" evidence="11">
    <location>
        <position position="171"/>
    </location>
    <ligand>
        <name>ATP</name>
        <dbReference type="ChEBI" id="CHEBI:30616"/>
    </ligand>
</feature>
<dbReference type="InterPro" id="IPR001048">
    <property type="entry name" value="Asp/Glu/Uridylate_kinase"/>
</dbReference>
<dbReference type="GO" id="GO:0044210">
    <property type="term" value="P:'de novo' CTP biosynthetic process"/>
    <property type="evidence" value="ECO:0007669"/>
    <property type="project" value="UniProtKB-UniRule"/>
</dbReference>
<feature type="binding site" evidence="11">
    <location>
        <position position="74"/>
    </location>
    <ligand>
        <name>UMP</name>
        <dbReference type="ChEBI" id="CHEBI:57865"/>
    </ligand>
</feature>
<keyword evidence="6 11" id="KW-0547">Nucleotide-binding</keyword>
<evidence type="ECO:0000256" key="5">
    <source>
        <dbReference type="ARBA" id="ARBA00022679"/>
    </source>
</evidence>
<sequence>MTKLICQRILLKLSGEALMSETGGSIDADIVNRLATEIKELCDAGLQVGLVIGGGNILRGAEKASQGLDRVTSDQMGMLATVINALAMQDALESHGQQVRVMSALKINQVCEDYIRRRAVRHLEKGRVVIFAAGTGNPFFTTDSAASLRAIEINAELMIKATKVKGIYSADPKKDKNAKFYSRLTYDEALDQRLNVMDTTALVLCRDNNVPMRVMNIFEQGAVMKLMMGEEIGSLIQRGTDNDQ</sequence>
<feature type="binding site" evidence="11">
    <location>
        <position position="168"/>
    </location>
    <ligand>
        <name>ATP</name>
        <dbReference type="ChEBI" id="CHEBI:30616"/>
    </ligand>
</feature>
<evidence type="ECO:0000313" key="14">
    <source>
        <dbReference type="Proteomes" id="UP001160519"/>
    </source>
</evidence>
<evidence type="ECO:0000256" key="11">
    <source>
        <dbReference type="HAMAP-Rule" id="MF_01220"/>
    </source>
</evidence>
<keyword evidence="9 11" id="KW-0665">Pyrimidine biosynthesis</keyword>
<keyword evidence="4 11" id="KW-0963">Cytoplasm</keyword>
<evidence type="ECO:0000256" key="2">
    <source>
        <dbReference type="ARBA" id="ARBA00004791"/>
    </source>
</evidence>
<dbReference type="FunFam" id="3.40.1160.10:FF:000001">
    <property type="entry name" value="Uridylate kinase"/>
    <property type="match status" value="1"/>
</dbReference>
<dbReference type="PIRSF" id="PIRSF005650">
    <property type="entry name" value="Uridylate_kin"/>
    <property type="match status" value="1"/>
</dbReference>
<dbReference type="GO" id="GO:0005524">
    <property type="term" value="F:ATP binding"/>
    <property type="evidence" value="ECO:0007669"/>
    <property type="project" value="UniProtKB-KW"/>
</dbReference>
<keyword evidence="5 11" id="KW-0808">Transferase</keyword>
<protein>
    <recommendedName>
        <fullName evidence="11">Uridylate kinase</fullName>
        <shortName evidence="11">UK</shortName>
        <ecNumber evidence="11">2.7.4.22</ecNumber>
    </recommendedName>
    <alternativeName>
        <fullName evidence="11">Uridine monophosphate kinase</fullName>
        <shortName evidence="11">UMP kinase</shortName>
        <shortName evidence="11">UMPK</shortName>
    </alternativeName>
</protein>
<dbReference type="NCBIfam" id="TIGR02075">
    <property type="entry name" value="pyrH_bact"/>
    <property type="match status" value="1"/>
</dbReference>
<feature type="binding site" evidence="11">
    <location>
        <begin position="12"/>
        <end position="15"/>
    </location>
    <ligand>
        <name>ATP</name>
        <dbReference type="ChEBI" id="CHEBI:30616"/>
    </ligand>
</feature>
<dbReference type="EMBL" id="JAQSDF010000034">
    <property type="protein sequence ID" value="MDI1231593.1"/>
    <property type="molecule type" value="Genomic_DNA"/>
</dbReference>
<organism evidence="13 14">
    <name type="scientific">Candidatus Methylobacter titanis</name>
    <dbReference type="NCBI Taxonomy" id="3053457"/>
    <lineage>
        <taxon>Bacteria</taxon>
        <taxon>Pseudomonadati</taxon>
        <taxon>Pseudomonadota</taxon>
        <taxon>Gammaproteobacteria</taxon>
        <taxon>Methylococcales</taxon>
        <taxon>Methylococcaceae</taxon>
        <taxon>Methylobacter</taxon>
    </lineage>
</organism>
<dbReference type="InterPro" id="IPR036393">
    <property type="entry name" value="AceGlu_kinase-like_sf"/>
</dbReference>
<evidence type="ECO:0000256" key="10">
    <source>
        <dbReference type="ARBA" id="ARBA00047767"/>
    </source>
</evidence>
<gene>
    <name evidence="11 13" type="primary">pyrH</name>
    <name evidence="13" type="ORF">PSU93_10625</name>
</gene>
<dbReference type="HAMAP" id="MF_01220_B">
    <property type="entry name" value="PyrH_B"/>
    <property type="match status" value="1"/>
</dbReference>
<evidence type="ECO:0000256" key="3">
    <source>
        <dbReference type="ARBA" id="ARBA00007614"/>
    </source>
</evidence>
<dbReference type="InterPro" id="IPR015963">
    <property type="entry name" value="Uridylate_kinase_bac"/>
</dbReference>
<evidence type="ECO:0000256" key="4">
    <source>
        <dbReference type="ARBA" id="ARBA00022490"/>
    </source>
</evidence>
<name>A0AA43TM26_9GAMM</name>
<keyword evidence="8 11" id="KW-0067">ATP-binding</keyword>
<evidence type="ECO:0000256" key="7">
    <source>
        <dbReference type="ARBA" id="ARBA00022777"/>
    </source>
</evidence>
<dbReference type="PANTHER" id="PTHR42833">
    <property type="entry name" value="URIDYLATE KINASE"/>
    <property type="match status" value="1"/>
</dbReference>